<dbReference type="InterPro" id="IPR004029">
    <property type="entry name" value="UreE_N"/>
</dbReference>
<dbReference type="NCBIfam" id="NF009760">
    <property type="entry name" value="PRK13261.2-6"/>
    <property type="match status" value="1"/>
</dbReference>
<dbReference type="Pfam" id="PF05194">
    <property type="entry name" value="UreE_C"/>
    <property type="match status" value="1"/>
</dbReference>
<dbReference type="Gene3D" id="2.60.260.20">
    <property type="entry name" value="Urease metallochaperone UreE, N-terminal domain"/>
    <property type="match status" value="1"/>
</dbReference>
<evidence type="ECO:0000256" key="3">
    <source>
        <dbReference type="ARBA" id="ARBA00022596"/>
    </source>
</evidence>
<dbReference type="InterPro" id="IPR012406">
    <property type="entry name" value="UreE"/>
</dbReference>
<organism evidence="8 9">
    <name type="scientific">Rhizobium giardinii</name>
    <dbReference type="NCBI Taxonomy" id="56731"/>
    <lineage>
        <taxon>Bacteria</taxon>
        <taxon>Pseudomonadati</taxon>
        <taxon>Pseudomonadota</taxon>
        <taxon>Alphaproteobacteria</taxon>
        <taxon>Hyphomicrobiales</taxon>
        <taxon>Rhizobiaceae</taxon>
        <taxon>Rhizobium/Agrobacterium group</taxon>
        <taxon>Rhizobium</taxon>
    </lineage>
</organism>
<evidence type="ECO:0000259" key="7">
    <source>
        <dbReference type="SMART" id="SM00988"/>
    </source>
</evidence>
<dbReference type="SUPFAM" id="SSF69737">
    <property type="entry name" value="Urease metallochaperone UreE, C-terminal domain"/>
    <property type="match status" value="1"/>
</dbReference>
<proteinExistence type="inferred from homology"/>
<feature type="domain" description="UreE urease accessory N-terminal" evidence="7">
    <location>
        <begin position="4"/>
        <end position="68"/>
    </location>
</feature>
<dbReference type="Gene3D" id="3.30.70.790">
    <property type="entry name" value="UreE, C-terminal domain"/>
    <property type="match status" value="1"/>
</dbReference>
<evidence type="ECO:0000313" key="9">
    <source>
        <dbReference type="Proteomes" id="UP000585507"/>
    </source>
</evidence>
<dbReference type="GO" id="GO:0065003">
    <property type="term" value="P:protein-containing complex assembly"/>
    <property type="evidence" value="ECO:0007669"/>
    <property type="project" value="InterPro"/>
</dbReference>
<dbReference type="PIRSF" id="PIRSF036402">
    <property type="entry name" value="Ureas_acces_UreE"/>
    <property type="match status" value="1"/>
</dbReference>
<dbReference type="SMART" id="SM00988">
    <property type="entry name" value="UreE_N"/>
    <property type="match status" value="1"/>
</dbReference>
<evidence type="ECO:0000256" key="2">
    <source>
        <dbReference type="ARBA" id="ARBA00022490"/>
    </source>
</evidence>
<dbReference type="EMBL" id="JACHBK010000002">
    <property type="protein sequence ID" value="MBB5534434.1"/>
    <property type="molecule type" value="Genomic_DNA"/>
</dbReference>
<evidence type="ECO:0000256" key="6">
    <source>
        <dbReference type="SAM" id="MobiDB-lite"/>
    </source>
</evidence>
<feature type="compositionally biased region" description="Basic residues" evidence="6">
    <location>
        <begin position="153"/>
        <end position="168"/>
    </location>
</feature>
<keyword evidence="4 5" id="KW-0143">Chaperone</keyword>
<dbReference type="GO" id="GO:0016151">
    <property type="term" value="F:nickel cation binding"/>
    <property type="evidence" value="ECO:0007669"/>
    <property type="project" value="UniProtKB-UniRule"/>
</dbReference>
<dbReference type="RefSeq" id="WP_018326755.1">
    <property type="nucleotide sequence ID" value="NZ_JACHBK010000002.1"/>
</dbReference>
<evidence type="ECO:0000313" key="8">
    <source>
        <dbReference type="EMBL" id="MBB5534434.1"/>
    </source>
</evidence>
<keyword evidence="3 5" id="KW-0533">Nickel</keyword>
<name>A0A7W8U7T1_9HYPH</name>
<dbReference type="InterPro" id="IPR007864">
    <property type="entry name" value="UreE_C_dom"/>
</dbReference>
<protein>
    <recommendedName>
        <fullName evidence="5">Urease accessory protein UreE</fullName>
    </recommendedName>
</protein>
<gene>
    <name evidence="5" type="primary">ureE</name>
    <name evidence="8" type="ORF">GGD55_001105</name>
</gene>
<dbReference type="AlphaFoldDB" id="A0A7W8U7T1"/>
<dbReference type="GO" id="GO:0006457">
    <property type="term" value="P:protein folding"/>
    <property type="evidence" value="ECO:0007669"/>
    <property type="project" value="InterPro"/>
</dbReference>
<comment type="similarity">
    <text evidence="5">Belongs to the UreE family.</text>
</comment>
<dbReference type="GO" id="GO:0019627">
    <property type="term" value="P:urea metabolic process"/>
    <property type="evidence" value="ECO:0007669"/>
    <property type="project" value="InterPro"/>
</dbReference>
<keyword evidence="9" id="KW-1185">Reference proteome</keyword>
<dbReference type="GO" id="GO:0005737">
    <property type="term" value="C:cytoplasm"/>
    <property type="evidence" value="ECO:0007669"/>
    <property type="project" value="UniProtKB-SubCell"/>
</dbReference>
<comment type="subcellular location">
    <subcellularLocation>
        <location evidence="1 5">Cytoplasm</location>
    </subcellularLocation>
</comment>
<evidence type="ECO:0000256" key="5">
    <source>
        <dbReference type="HAMAP-Rule" id="MF_00822"/>
    </source>
</evidence>
<sequence length="168" mass="18837">MPYRSTEILSPGPTDKTPLHTIALAHDQRHLRRKLLHLDNDDVVMLDLKEPVMLADGDLLVLDTGDYVRIAAIEEALYDIRPRDPQHLIELAWHLGNRHLPAEIRQDRILILRDPVIKVMLEGLGATVSEVTEPFQPMRGAYHGSGGHDHGHSHGHSHGHGGHQHAHD</sequence>
<dbReference type="HAMAP" id="MF_00822">
    <property type="entry name" value="UreE"/>
    <property type="match status" value="1"/>
</dbReference>
<evidence type="ECO:0000256" key="1">
    <source>
        <dbReference type="ARBA" id="ARBA00004496"/>
    </source>
</evidence>
<dbReference type="InterPro" id="IPR036118">
    <property type="entry name" value="UreE_N_sf"/>
</dbReference>
<dbReference type="SUPFAM" id="SSF69287">
    <property type="entry name" value="Urease metallochaperone UreE, N-terminal domain"/>
    <property type="match status" value="1"/>
</dbReference>
<comment type="function">
    <text evidence="5">Involved in urease metallocenter assembly. Binds nickel. Probably functions as a nickel donor during metallocenter assembly.</text>
</comment>
<comment type="caution">
    <text evidence="8">The sequence shown here is derived from an EMBL/GenBank/DDBJ whole genome shotgun (WGS) entry which is preliminary data.</text>
</comment>
<dbReference type="Proteomes" id="UP000585507">
    <property type="component" value="Unassembled WGS sequence"/>
</dbReference>
<evidence type="ECO:0000256" key="4">
    <source>
        <dbReference type="ARBA" id="ARBA00023186"/>
    </source>
</evidence>
<accession>A0A7W8U7T1</accession>
<dbReference type="CDD" id="cd00571">
    <property type="entry name" value="UreE"/>
    <property type="match status" value="1"/>
</dbReference>
<dbReference type="Pfam" id="PF02814">
    <property type="entry name" value="UreE_N"/>
    <property type="match status" value="1"/>
</dbReference>
<keyword evidence="2 5" id="KW-0963">Cytoplasm</keyword>
<dbReference type="GO" id="GO:0051082">
    <property type="term" value="F:unfolded protein binding"/>
    <property type="evidence" value="ECO:0007669"/>
    <property type="project" value="UniProtKB-UniRule"/>
</dbReference>
<feature type="region of interest" description="Disordered" evidence="6">
    <location>
        <begin position="139"/>
        <end position="168"/>
    </location>
</feature>
<reference evidence="8 9" key="1">
    <citation type="submission" date="2020-08" db="EMBL/GenBank/DDBJ databases">
        <title>Genomic Encyclopedia of Type Strains, Phase IV (KMG-V): Genome sequencing to study the core and pangenomes of soil and plant-associated prokaryotes.</title>
        <authorList>
            <person name="Whitman W."/>
        </authorList>
    </citation>
    <scope>NUCLEOTIDE SEQUENCE [LARGE SCALE GENOMIC DNA]</scope>
    <source>
        <strain evidence="8 9">SEMIA 4084</strain>
    </source>
</reference>